<sequence>MLPSAAIFVVFCLLVWWKGGAARGYAVCLLLGALVGVGIRETTDARLAKIQGSYAGQEAVLTAEVESIGRAYGAGRVSAVLRVETVDGEAVRFRVECVSLPRCEAGGRIRGRFALDLPDATQRLSDYADGIALSAEYQSGMLRLGPGRSFRARTARLQAALSRALRGGMAENTGGVLAAMAAGDKSHLSSALRSAYRGAGLSHVLVVSGLHVTIFCGLLDALPRRERERSRAYRRARSLLRAGTALLLVGITGVTPSVLRAAVAVWISSLGVWLGGPADTLTSLGAAGVLMCLGNGYAVCDVGFELSFAAVLGTLAGGVCAKRGRKVYYNKKKRQGKKASRPVLFLRRLAGGVWDALCVSFCASAATFPVLVLRGMSATVWAVVSGVAVLWMVGPMLGLSLGAALLGLAAQNFGSLPLFEILRRPIAFCAEGLAFGMNEWAFRVSGLPGASLWFDGGYAALVCLVLFLLCAAAMRWNVRLRAALPTVVLLTALAFGLETALSWNVVNIELVGTQAAPAVIITRREQAVVLFRGSSITQRAVETQLEKRGVKRVELLVDLRMQPEMPCDLKAETRIEAAALAADTTRRAACGGVDLELYRTRQGCIVRLTIGGQRFVTVSGTVRPAKPIRAEWLLASMARPNNIRYTDCLTLSRKYRWMRESDAVPVSRLRLRLAG</sequence>
<feature type="transmembrane region" description="Helical" evidence="6">
    <location>
        <begin position="457"/>
        <end position="476"/>
    </location>
</feature>
<dbReference type="Proteomes" id="UP001430637">
    <property type="component" value="Unassembled WGS sequence"/>
</dbReference>
<evidence type="ECO:0000259" key="7">
    <source>
        <dbReference type="Pfam" id="PF03772"/>
    </source>
</evidence>
<dbReference type="Pfam" id="PF03772">
    <property type="entry name" value="Competence"/>
    <property type="match status" value="1"/>
</dbReference>
<keyword evidence="4 6" id="KW-1133">Transmembrane helix</keyword>
<keyword evidence="9" id="KW-1185">Reference proteome</keyword>
<comment type="caution">
    <text evidence="8">The sequence shown here is derived from an EMBL/GenBank/DDBJ whole genome shotgun (WGS) entry which is preliminary data.</text>
</comment>
<keyword evidence="2" id="KW-1003">Cell membrane</keyword>
<feature type="transmembrane region" description="Helical" evidence="6">
    <location>
        <begin position="345"/>
        <end position="368"/>
    </location>
</feature>
<accession>A0ABS8FBJ7</accession>
<dbReference type="NCBIfam" id="TIGR00360">
    <property type="entry name" value="ComEC_N-term"/>
    <property type="match status" value="1"/>
</dbReference>
<keyword evidence="3 6" id="KW-0812">Transmembrane</keyword>
<evidence type="ECO:0000256" key="4">
    <source>
        <dbReference type="ARBA" id="ARBA00022989"/>
    </source>
</evidence>
<comment type="subcellular location">
    <subcellularLocation>
        <location evidence="1">Cell membrane</location>
        <topology evidence="1">Multi-pass membrane protein</topology>
    </subcellularLocation>
</comment>
<protein>
    <submittedName>
        <fullName evidence="8">ComEC/Rec2 family competence protein</fullName>
    </submittedName>
</protein>
<dbReference type="EMBL" id="JAJEQL010000019">
    <property type="protein sequence ID" value="MCC2199781.1"/>
    <property type="molecule type" value="Genomic_DNA"/>
</dbReference>
<dbReference type="PANTHER" id="PTHR30619:SF1">
    <property type="entry name" value="RECOMBINATION PROTEIN 2"/>
    <property type="match status" value="1"/>
</dbReference>
<dbReference type="InterPro" id="IPR004477">
    <property type="entry name" value="ComEC_N"/>
</dbReference>
<evidence type="ECO:0000256" key="5">
    <source>
        <dbReference type="ARBA" id="ARBA00023136"/>
    </source>
</evidence>
<reference evidence="8" key="1">
    <citation type="submission" date="2021-10" db="EMBL/GenBank/DDBJ databases">
        <title>Anaerobic single-cell dispensing facilitates the cultivation of human gut bacteria.</title>
        <authorList>
            <person name="Afrizal A."/>
        </authorList>
    </citation>
    <scope>NUCLEOTIDE SEQUENCE</scope>
    <source>
        <strain evidence="8">CLA-AA-H233</strain>
    </source>
</reference>
<evidence type="ECO:0000313" key="8">
    <source>
        <dbReference type="EMBL" id="MCC2199781.1"/>
    </source>
</evidence>
<organism evidence="8 9">
    <name type="scientific">Faecalibacterium butyricigenerans</name>
    <dbReference type="NCBI Taxonomy" id="1851427"/>
    <lineage>
        <taxon>Bacteria</taxon>
        <taxon>Bacillati</taxon>
        <taxon>Bacillota</taxon>
        <taxon>Clostridia</taxon>
        <taxon>Eubacteriales</taxon>
        <taxon>Oscillospiraceae</taxon>
        <taxon>Faecalibacterium</taxon>
    </lineage>
</organism>
<evidence type="ECO:0000256" key="6">
    <source>
        <dbReference type="SAM" id="Phobius"/>
    </source>
</evidence>
<keyword evidence="5 6" id="KW-0472">Membrane</keyword>
<feature type="transmembrane region" description="Helical" evidence="6">
    <location>
        <begin position="483"/>
        <end position="503"/>
    </location>
</feature>
<evidence type="ECO:0000256" key="2">
    <source>
        <dbReference type="ARBA" id="ARBA00022475"/>
    </source>
</evidence>
<evidence type="ECO:0000313" key="9">
    <source>
        <dbReference type="Proteomes" id="UP001430637"/>
    </source>
</evidence>
<feature type="domain" description="ComEC/Rec2-related protein" evidence="7">
    <location>
        <begin position="181"/>
        <end position="477"/>
    </location>
</feature>
<dbReference type="InterPro" id="IPR052159">
    <property type="entry name" value="Competence_DNA_uptake"/>
</dbReference>
<evidence type="ECO:0000256" key="3">
    <source>
        <dbReference type="ARBA" id="ARBA00022692"/>
    </source>
</evidence>
<dbReference type="PANTHER" id="PTHR30619">
    <property type="entry name" value="DNA INTERNALIZATION/COMPETENCE PROTEIN COMEC/REC2"/>
    <property type="match status" value="1"/>
</dbReference>
<proteinExistence type="predicted"/>
<name>A0ABS8FBJ7_9FIRM</name>
<feature type="transmembrane region" description="Helical" evidence="6">
    <location>
        <begin position="380"/>
        <end position="409"/>
    </location>
</feature>
<dbReference type="RefSeq" id="WP_227621259.1">
    <property type="nucleotide sequence ID" value="NZ_JAJEQL010000019.1"/>
</dbReference>
<evidence type="ECO:0000256" key="1">
    <source>
        <dbReference type="ARBA" id="ARBA00004651"/>
    </source>
</evidence>
<gene>
    <name evidence="8" type="ORF">LKD23_08460</name>
</gene>
<feature type="transmembrane region" description="Helical" evidence="6">
    <location>
        <begin position="243"/>
        <end position="267"/>
    </location>
</feature>